<dbReference type="Proteomes" id="UP000031670">
    <property type="component" value="Unassembled WGS sequence"/>
</dbReference>
<name>A0A0B8PN49_9VIBR</name>
<dbReference type="AlphaFoldDB" id="A0A0B8PN49"/>
<gene>
    <name evidence="1" type="ORF">JCM19232_3385</name>
</gene>
<evidence type="ECO:0000313" key="2">
    <source>
        <dbReference type="Proteomes" id="UP000031670"/>
    </source>
</evidence>
<reference evidence="1 2" key="1">
    <citation type="submission" date="2015-01" db="EMBL/GenBank/DDBJ databases">
        <title>Vibrio sp. C5 JCM 19232 whole genome shotgun sequence.</title>
        <authorList>
            <person name="Sawabe T."/>
            <person name="Meirelles P."/>
            <person name="Feng G."/>
            <person name="Sayaka M."/>
            <person name="Hattori M."/>
            <person name="Ohkuma M."/>
        </authorList>
    </citation>
    <scope>NUCLEOTIDE SEQUENCE [LARGE SCALE GENOMIC DNA]</scope>
    <source>
        <strain evidence="1 2">JCM19232</strain>
    </source>
</reference>
<proteinExistence type="predicted"/>
<reference evidence="1 2" key="2">
    <citation type="submission" date="2015-01" db="EMBL/GenBank/DDBJ databases">
        <authorList>
            <consortium name="NBRP consortium"/>
            <person name="Sawabe T."/>
            <person name="Meirelles P."/>
            <person name="Feng G."/>
            <person name="Sayaka M."/>
            <person name="Hattori M."/>
            <person name="Ohkuma M."/>
        </authorList>
    </citation>
    <scope>NUCLEOTIDE SEQUENCE [LARGE SCALE GENOMIC DNA]</scope>
    <source>
        <strain evidence="1 2">JCM19232</strain>
    </source>
</reference>
<accession>A0A0B8PN49</accession>
<dbReference type="EMBL" id="BBSA01000011">
    <property type="protein sequence ID" value="GAM64109.1"/>
    <property type="molecule type" value="Genomic_DNA"/>
</dbReference>
<comment type="caution">
    <text evidence="1">The sequence shown here is derived from an EMBL/GenBank/DDBJ whole genome shotgun (WGS) entry which is preliminary data.</text>
</comment>
<protein>
    <submittedName>
        <fullName evidence="1">Uncharacterized protein</fullName>
    </submittedName>
</protein>
<organism evidence="1 2">
    <name type="scientific">Vibrio ishigakensis</name>
    <dbReference type="NCBI Taxonomy" id="1481914"/>
    <lineage>
        <taxon>Bacteria</taxon>
        <taxon>Pseudomonadati</taxon>
        <taxon>Pseudomonadota</taxon>
        <taxon>Gammaproteobacteria</taxon>
        <taxon>Vibrionales</taxon>
        <taxon>Vibrionaceae</taxon>
        <taxon>Vibrio</taxon>
    </lineage>
</organism>
<evidence type="ECO:0000313" key="1">
    <source>
        <dbReference type="EMBL" id="GAM64109.1"/>
    </source>
</evidence>
<sequence length="44" mass="4661">MNSKNNVLGEHWSFAVANPLLDISETATAVPMAATWVSTLSAQS</sequence>